<comment type="caution">
    <text evidence="6">The sequence shown here is derived from an EMBL/GenBank/DDBJ whole genome shotgun (WGS) entry which is preliminary data.</text>
</comment>
<accession>A0ABT1FJC1</accession>
<protein>
    <submittedName>
        <fullName evidence="6">Rieske 2Fe-2S domain-containing protein</fullName>
    </submittedName>
</protein>
<sequence length="153" mass="16181">MITQQKTTVMDRKEFFKLVGVSVGAIVLQQCLSGCSTGGTDDPKPGDETPTNDFTLNVNDPNYTALRTAGGFIRYKGIIIARTLQGAVIAVSQACTHEGTPVNYLSSNSTFVCPNHGSVFTDRGAVQTGPATKPLTSYKTSFDASTGVVEVIV</sequence>
<evidence type="ECO:0000259" key="5">
    <source>
        <dbReference type="PROSITE" id="PS51296"/>
    </source>
</evidence>
<organism evidence="6 7">
    <name type="scientific">Runella salmonicolor</name>
    <dbReference type="NCBI Taxonomy" id="2950278"/>
    <lineage>
        <taxon>Bacteria</taxon>
        <taxon>Pseudomonadati</taxon>
        <taxon>Bacteroidota</taxon>
        <taxon>Cytophagia</taxon>
        <taxon>Cytophagales</taxon>
        <taxon>Spirosomataceae</taxon>
        <taxon>Runella</taxon>
    </lineage>
</organism>
<evidence type="ECO:0000256" key="1">
    <source>
        <dbReference type="ARBA" id="ARBA00022714"/>
    </source>
</evidence>
<dbReference type="Pfam" id="PF00355">
    <property type="entry name" value="Rieske"/>
    <property type="match status" value="1"/>
</dbReference>
<evidence type="ECO:0000256" key="3">
    <source>
        <dbReference type="ARBA" id="ARBA00023004"/>
    </source>
</evidence>
<keyword evidence="1" id="KW-0001">2Fe-2S</keyword>
<dbReference type="PROSITE" id="PS51296">
    <property type="entry name" value="RIESKE"/>
    <property type="match status" value="1"/>
</dbReference>
<feature type="domain" description="Rieske" evidence="5">
    <location>
        <begin position="78"/>
        <end position="149"/>
    </location>
</feature>
<proteinExistence type="predicted"/>
<gene>
    <name evidence="6" type="ORF">NCI00_05480</name>
</gene>
<keyword evidence="3" id="KW-0408">Iron</keyword>
<keyword evidence="7" id="KW-1185">Reference proteome</keyword>
<dbReference type="Gene3D" id="2.102.10.10">
    <property type="entry name" value="Rieske [2Fe-2S] iron-sulphur domain"/>
    <property type="match status" value="1"/>
</dbReference>
<dbReference type="InterPro" id="IPR017941">
    <property type="entry name" value="Rieske_2Fe-2S"/>
</dbReference>
<evidence type="ECO:0000313" key="7">
    <source>
        <dbReference type="Proteomes" id="UP001204772"/>
    </source>
</evidence>
<dbReference type="RefSeq" id="WP_253525828.1">
    <property type="nucleotide sequence ID" value="NZ_JAMZEL010000001.1"/>
</dbReference>
<dbReference type="EMBL" id="JAMZEL010000001">
    <property type="protein sequence ID" value="MCP1381865.1"/>
    <property type="molecule type" value="Genomic_DNA"/>
</dbReference>
<keyword evidence="2" id="KW-0479">Metal-binding</keyword>
<evidence type="ECO:0000256" key="4">
    <source>
        <dbReference type="ARBA" id="ARBA00023014"/>
    </source>
</evidence>
<keyword evidence="4" id="KW-0411">Iron-sulfur</keyword>
<reference evidence="6 7" key="1">
    <citation type="submission" date="2022-06" db="EMBL/GenBank/DDBJ databases">
        <title>Runella sp. S5 genome sequencing.</title>
        <authorList>
            <person name="Park S."/>
        </authorList>
    </citation>
    <scope>NUCLEOTIDE SEQUENCE [LARGE SCALE GENOMIC DNA]</scope>
    <source>
        <strain evidence="6 7">S5</strain>
    </source>
</reference>
<dbReference type="Proteomes" id="UP001204772">
    <property type="component" value="Unassembled WGS sequence"/>
</dbReference>
<evidence type="ECO:0000256" key="2">
    <source>
        <dbReference type="ARBA" id="ARBA00022723"/>
    </source>
</evidence>
<evidence type="ECO:0000313" key="6">
    <source>
        <dbReference type="EMBL" id="MCP1381865.1"/>
    </source>
</evidence>
<dbReference type="InterPro" id="IPR036922">
    <property type="entry name" value="Rieske_2Fe-2S_sf"/>
</dbReference>
<name>A0ABT1FJC1_9BACT</name>
<dbReference type="SUPFAM" id="SSF50022">
    <property type="entry name" value="ISP domain"/>
    <property type="match status" value="1"/>
</dbReference>